<keyword evidence="2" id="KW-0378">Hydrolase</keyword>
<feature type="domain" description="GP-PDE" evidence="1">
    <location>
        <begin position="12"/>
        <end position="251"/>
    </location>
</feature>
<dbReference type="EC" id="3.1.4.46" evidence="2"/>
<accession>A0A840A7Y3</accession>
<dbReference type="PANTHER" id="PTHR46211:SF1">
    <property type="entry name" value="GLYCEROPHOSPHODIESTER PHOSPHODIESTERASE, CYTOPLASMIC"/>
    <property type="match status" value="1"/>
</dbReference>
<evidence type="ECO:0000313" key="2">
    <source>
        <dbReference type="EMBL" id="MBB3898168.1"/>
    </source>
</evidence>
<dbReference type="Pfam" id="PF03009">
    <property type="entry name" value="GDPD"/>
    <property type="match status" value="1"/>
</dbReference>
<evidence type="ECO:0000259" key="1">
    <source>
        <dbReference type="PROSITE" id="PS51704"/>
    </source>
</evidence>
<protein>
    <submittedName>
        <fullName evidence="2">Glycerophosphoryl diester phosphodiesterase</fullName>
        <ecNumber evidence="2">3.1.4.46</ecNumber>
    </submittedName>
</protein>
<dbReference type="RefSeq" id="WP_184383256.1">
    <property type="nucleotide sequence ID" value="NZ_JACIDJ010000002.1"/>
</dbReference>
<dbReference type="AlphaFoldDB" id="A0A840A7Y3"/>
<dbReference type="PANTHER" id="PTHR46211">
    <property type="entry name" value="GLYCEROPHOSPHORYL DIESTER PHOSPHODIESTERASE"/>
    <property type="match status" value="1"/>
</dbReference>
<dbReference type="PROSITE" id="PS51704">
    <property type="entry name" value="GP_PDE"/>
    <property type="match status" value="1"/>
</dbReference>
<reference evidence="2 3" key="1">
    <citation type="submission" date="2020-08" db="EMBL/GenBank/DDBJ databases">
        <title>Genomic Encyclopedia of Type Strains, Phase IV (KMG-IV): sequencing the most valuable type-strain genomes for metagenomic binning, comparative biology and taxonomic classification.</title>
        <authorList>
            <person name="Goeker M."/>
        </authorList>
    </citation>
    <scope>NUCLEOTIDE SEQUENCE [LARGE SCALE GENOMIC DNA]</scope>
    <source>
        <strain evidence="2 3">DSM 19979</strain>
    </source>
</reference>
<dbReference type="InterPro" id="IPR017946">
    <property type="entry name" value="PLC-like_Pdiesterase_TIM-brl"/>
</dbReference>
<comment type="caution">
    <text evidence="2">The sequence shown here is derived from an EMBL/GenBank/DDBJ whole genome shotgun (WGS) entry which is preliminary data.</text>
</comment>
<evidence type="ECO:0000313" key="3">
    <source>
        <dbReference type="Proteomes" id="UP000553193"/>
    </source>
</evidence>
<dbReference type="SUPFAM" id="SSF51695">
    <property type="entry name" value="PLC-like phosphodiesterases"/>
    <property type="match status" value="1"/>
</dbReference>
<dbReference type="EMBL" id="JACIDJ010000002">
    <property type="protein sequence ID" value="MBB3898168.1"/>
    <property type="molecule type" value="Genomic_DNA"/>
</dbReference>
<name>A0A840A7Y3_9PROT</name>
<dbReference type="Gene3D" id="3.20.20.190">
    <property type="entry name" value="Phosphatidylinositol (PI) phosphodiesterase"/>
    <property type="match status" value="1"/>
</dbReference>
<organism evidence="2 3">
    <name type="scientific">Roseococcus suduntuyensis</name>
    <dbReference type="NCBI Taxonomy" id="455361"/>
    <lineage>
        <taxon>Bacteria</taxon>
        <taxon>Pseudomonadati</taxon>
        <taxon>Pseudomonadota</taxon>
        <taxon>Alphaproteobacteria</taxon>
        <taxon>Acetobacterales</taxon>
        <taxon>Roseomonadaceae</taxon>
        <taxon>Roseococcus</taxon>
    </lineage>
</organism>
<gene>
    <name evidence="2" type="ORF">GGQ83_001605</name>
</gene>
<dbReference type="GO" id="GO:0008889">
    <property type="term" value="F:glycerophosphodiester phosphodiesterase activity"/>
    <property type="evidence" value="ECO:0007669"/>
    <property type="project" value="UniProtKB-EC"/>
</dbReference>
<keyword evidence="3" id="KW-1185">Reference proteome</keyword>
<dbReference type="PROSITE" id="PS50007">
    <property type="entry name" value="PIPLC_X_DOMAIN"/>
    <property type="match status" value="1"/>
</dbReference>
<dbReference type="Proteomes" id="UP000553193">
    <property type="component" value="Unassembled WGS sequence"/>
</dbReference>
<dbReference type="GO" id="GO:0006629">
    <property type="term" value="P:lipid metabolic process"/>
    <property type="evidence" value="ECO:0007669"/>
    <property type="project" value="InterPro"/>
</dbReference>
<proteinExistence type="predicted"/>
<sequence length="262" mass="27842">MDNPHLPETASPEIASHRGGAFLWPENSLLAIREALKWPTEQVELDVHASADGEPVVMHDATLERMTDGQGPVVAQSWEALAQLRVRGTGGETIPHLSHAARLIHEGGQVLRLEVKADAQGRPYPGLVARCAAVVDQHGMRARTVFMSFEAASVAEAAAIGGFAQTVWLAEGRALRGIRPRDAAAMCRSCGATELGVPEGLSDAALRDALRAEGLRLSVWGANHAPTIHRALRLGVDAMATDDPPLALRLRASGVPAAQNPR</sequence>
<dbReference type="InterPro" id="IPR030395">
    <property type="entry name" value="GP_PDE_dom"/>
</dbReference>